<proteinExistence type="predicted"/>
<keyword evidence="2" id="KW-0812">Transmembrane</keyword>
<evidence type="ECO:0008006" key="5">
    <source>
        <dbReference type="Google" id="ProtNLM"/>
    </source>
</evidence>
<feature type="transmembrane region" description="Helical" evidence="2">
    <location>
        <begin position="36"/>
        <end position="54"/>
    </location>
</feature>
<name>A0A7M5X2S6_9CNID</name>
<protein>
    <recommendedName>
        <fullName evidence="5">Transmembrane protein</fullName>
    </recommendedName>
</protein>
<keyword evidence="4" id="KW-1185">Reference proteome</keyword>
<dbReference type="RefSeq" id="XP_066918710.1">
    <property type="nucleotide sequence ID" value="XM_067062609.1"/>
</dbReference>
<feature type="transmembrane region" description="Helical" evidence="2">
    <location>
        <begin position="85"/>
        <end position="109"/>
    </location>
</feature>
<accession>A0A7M5X2S6</accession>
<evidence type="ECO:0000256" key="1">
    <source>
        <dbReference type="SAM" id="MobiDB-lite"/>
    </source>
</evidence>
<evidence type="ECO:0000256" key="2">
    <source>
        <dbReference type="SAM" id="Phobius"/>
    </source>
</evidence>
<dbReference type="OrthoDB" id="419441at2759"/>
<dbReference type="Proteomes" id="UP000594262">
    <property type="component" value="Unplaced"/>
</dbReference>
<reference evidence="3" key="1">
    <citation type="submission" date="2021-01" db="UniProtKB">
        <authorList>
            <consortium name="EnsemblMetazoa"/>
        </authorList>
    </citation>
    <scope>IDENTIFICATION</scope>
</reference>
<organism evidence="3 4">
    <name type="scientific">Clytia hemisphaerica</name>
    <dbReference type="NCBI Taxonomy" id="252671"/>
    <lineage>
        <taxon>Eukaryota</taxon>
        <taxon>Metazoa</taxon>
        <taxon>Cnidaria</taxon>
        <taxon>Hydrozoa</taxon>
        <taxon>Hydroidolina</taxon>
        <taxon>Leptothecata</taxon>
        <taxon>Obeliida</taxon>
        <taxon>Clytiidae</taxon>
        <taxon>Clytia</taxon>
    </lineage>
</organism>
<feature type="transmembrane region" description="Helical" evidence="2">
    <location>
        <begin position="416"/>
        <end position="437"/>
    </location>
</feature>
<dbReference type="GeneID" id="136806033"/>
<dbReference type="EnsemblMetazoa" id="CLYHEMT016657.1">
    <property type="protein sequence ID" value="CLYHEMP016657.1"/>
    <property type="gene ID" value="CLYHEMG016657"/>
</dbReference>
<evidence type="ECO:0000313" key="3">
    <source>
        <dbReference type="EnsemblMetazoa" id="CLYHEMP016657.1"/>
    </source>
</evidence>
<dbReference type="Pfam" id="PF15113">
    <property type="entry name" value="TMEM117"/>
    <property type="match status" value="1"/>
</dbReference>
<dbReference type="InterPro" id="IPR029370">
    <property type="entry name" value="TMEM117"/>
</dbReference>
<dbReference type="PANTHER" id="PTHR31226:SF1">
    <property type="entry name" value="TRANSMEMBRANE PROTEIN 117"/>
    <property type="match status" value="1"/>
</dbReference>
<feature type="region of interest" description="Disordered" evidence="1">
    <location>
        <begin position="466"/>
        <end position="525"/>
    </location>
</feature>
<evidence type="ECO:0000313" key="4">
    <source>
        <dbReference type="Proteomes" id="UP000594262"/>
    </source>
</evidence>
<dbReference type="PANTHER" id="PTHR31226">
    <property type="entry name" value="TRANSMEMBRANE PROTEIN 117"/>
    <property type="match status" value="1"/>
</dbReference>
<sequence>MEDNAGNDETDGGKLMIYAQQSSRLQKFRHYYQYPYFRLFVAYFVTFCNFLIYAEDPVAHSYSKCEIPIIGNAFSFVVTKWPPNAFSLLKVLLCLTAIVIGILVGKLVIHHLLLKRCFKLSMFSNDQGSWMICFLFTMICLVILSFVYNGFLSLNDDMEPYKITGYIGAKNHVFMRAAAIGTWFGDFLTSWMVTDMMLQDNQKYVKWATKIRVWWKEGLRRVYLFWVFFIVLTVMVIVIVSTDILNWDTFNRDVFYTNEVGRSFLASFILVMDFTIVMQDWDFPLFQSNLDVKLPGVNTAHIKFDIPKCLKRENWVIHITGKWFNYGILFIVMLLDLNMWKNQIFYNPLDFGQYTGPEDKIYSVMDDWSLDRYKNETVYSYEWRLNNIDPITNQTYITADFRTNSRFRGKPLSIRGLAFIPSILVLLMFGVLIYIFGREGTSQFESPKKKRQQNLSERVTGVRISQIDPDHTDGTVIELDPNNDEKQTSIQDEQKNETDNVADSGHANYGSTASSPPVQRDNPVV</sequence>
<feature type="transmembrane region" description="Helical" evidence="2">
    <location>
        <begin position="222"/>
        <end position="240"/>
    </location>
</feature>
<feature type="compositionally biased region" description="Basic and acidic residues" evidence="1">
    <location>
        <begin position="483"/>
        <end position="498"/>
    </location>
</feature>
<keyword evidence="2" id="KW-0472">Membrane</keyword>
<keyword evidence="2" id="KW-1133">Transmembrane helix</keyword>
<feature type="transmembrane region" description="Helical" evidence="2">
    <location>
        <begin position="130"/>
        <end position="153"/>
    </location>
</feature>
<feature type="transmembrane region" description="Helical" evidence="2">
    <location>
        <begin position="173"/>
        <end position="193"/>
    </location>
</feature>
<dbReference type="GO" id="GO:0070059">
    <property type="term" value="P:intrinsic apoptotic signaling pathway in response to endoplasmic reticulum stress"/>
    <property type="evidence" value="ECO:0007669"/>
    <property type="project" value="TreeGrafter"/>
</dbReference>
<dbReference type="AlphaFoldDB" id="A0A7M5X2S6"/>